<reference evidence="1 2" key="1">
    <citation type="journal article" date="2019" name="ISME J.">
        <title>Genome analyses of uncultured TG2/ZB3 bacteria in 'Margulisbacteria' specifically attached to ectosymbiotic spirochetes of protists in the termite gut.</title>
        <authorList>
            <person name="Utami Y.D."/>
            <person name="Kuwahara H."/>
            <person name="Igai K."/>
            <person name="Murakami T."/>
            <person name="Sugaya K."/>
            <person name="Morikawa T."/>
            <person name="Nagura Y."/>
            <person name="Yuki M."/>
            <person name="Deevong P."/>
            <person name="Inoue T."/>
            <person name="Kihara K."/>
            <person name="Lo N."/>
            <person name="Yamada A."/>
            <person name="Ohkuma M."/>
            <person name="Hongoh Y."/>
        </authorList>
    </citation>
    <scope>NUCLEOTIDE SEQUENCE [LARGE SCALE GENOMIC DNA]</scope>
    <source>
        <strain evidence="1">NkOx7-01</strain>
    </source>
</reference>
<evidence type="ECO:0000313" key="2">
    <source>
        <dbReference type="Proteomes" id="UP000269352"/>
    </source>
</evidence>
<dbReference type="AlphaFoldDB" id="A0A388TEP9"/>
<proteinExistence type="predicted"/>
<gene>
    <name evidence="1" type="ORF">NO1_1625</name>
</gene>
<dbReference type="EMBL" id="BGZN01000047">
    <property type="protein sequence ID" value="GBR74453.1"/>
    <property type="molecule type" value="Genomic_DNA"/>
</dbReference>
<organism evidence="1 2">
    <name type="scientific">Termititenax aidoneus</name>
    <dbReference type="NCBI Taxonomy" id="2218524"/>
    <lineage>
        <taxon>Bacteria</taxon>
        <taxon>Bacillati</taxon>
        <taxon>Candidatus Margulisiibacteriota</taxon>
        <taxon>Candidatus Termititenacia</taxon>
        <taxon>Candidatus Termititenacales</taxon>
        <taxon>Candidatus Termititenacaceae</taxon>
        <taxon>Candidatus Termititenax</taxon>
    </lineage>
</organism>
<name>A0A388TEP9_TERA1</name>
<evidence type="ECO:0000313" key="1">
    <source>
        <dbReference type="EMBL" id="GBR74453.1"/>
    </source>
</evidence>
<sequence>MKKLFLAILFMCGLAGALTTISIDRPSIFLETERGSAVTHRINLTNRNSTDLKLLVYANDWVYTAKGGKEFLETGGSRFSCADWLTLEAESIVVPANSTTPFSFTLRTPENAEGGHQAVIFFETDLPGTANIRYGARVGSLIYQKTRKYTEDFLDTLSLKAAKRSGVYTYDINLRNSGNAWNSAHGFVALVIDGEPLEEVELFTRGLLPGDTVRYNGTFGRRITGDRSERVEVLYMLEDANGALQTGQLLSSDSAQAVAGAKLWVEKLEPAHDKIKNTLQISCDIAVAEVRTIKPSISIYDTATNQRVKIVEFNAKQVKPGKVETLNVSWPIGLPGSIPAGEYICVLTIQSGAETLMEEKIIRIN</sequence>
<accession>A0A388TEP9</accession>
<comment type="caution">
    <text evidence="1">The sequence shown here is derived from an EMBL/GenBank/DDBJ whole genome shotgun (WGS) entry which is preliminary data.</text>
</comment>
<dbReference type="Proteomes" id="UP000269352">
    <property type="component" value="Unassembled WGS sequence"/>
</dbReference>
<protein>
    <submittedName>
        <fullName evidence="1">Uncharacterized protein</fullName>
    </submittedName>
</protein>
<keyword evidence="2" id="KW-1185">Reference proteome</keyword>